<reference evidence="3" key="1">
    <citation type="journal article" date="2019" name="Int. J. Syst. Evol. Microbiol.">
        <title>The Global Catalogue of Microorganisms (GCM) 10K type strain sequencing project: providing services to taxonomists for standard genome sequencing and annotation.</title>
        <authorList>
            <consortium name="The Broad Institute Genomics Platform"/>
            <consortium name="The Broad Institute Genome Sequencing Center for Infectious Disease"/>
            <person name="Wu L."/>
            <person name="Ma J."/>
        </authorList>
    </citation>
    <scope>NUCLEOTIDE SEQUENCE [LARGE SCALE GENOMIC DNA]</scope>
    <source>
        <strain evidence="3">JCM 31890</strain>
    </source>
</reference>
<sequence>MPLAVTAPLPPTPPAQPRNPLHGLTLEAIVTALVAHYGWAGLGQRIPVRCFTHDPSVSSSLKFLRKTPWAREKVEGLYLFMLREQRRGGTRPRA</sequence>
<evidence type="ECO:0000313" key="3">
    <source>
        <dbReference type="Proteomes" id="UP001501788"/>
    </source>
</evidence>
<dbReference type="RefSeq" id="WP_345060076.1">
    <property type="nucleotide sequence ID" value="NZ_BAABEX010000001.1"/>
</dbReference>
<proteinExistence type="predicted"/>
<feature type="compositionally biased region" description="Pro residues" evidence="1">
    <location>
        <begin position="8"/>
        <end position="17"/>
    </location>
</feature>
<feature type="region of interest" description="Disordered" evidence="1">
    <location>
        <begin position="1"/>
        <end position="21"/>
    </location>
</feature>
<dbReference type="Proteomes" id="UP001501788">
    <property type="component" value="Unassembled WGS sequence"/>
</dbReference>
<dbReference type="Gene3D" id="1.10.720.30">
    <property type="entry name" value="SAP domain"/>
    <property type="match status" value="1"/>
</dbReference>
<evidence type="ECO:0000256" key="1">
    <source>
        <dbReference type="SAM" id="MobiDB-lite"/>
    </source>
</evidence>
<dbReference type="EMBL" id="BAABEX010000001">
    <property type="protein sequence ID" value="GAA4417341.1"/>
    <property type="molecule type" value="Genomic_DNA"/>
</dbReference>
<organism evidence="2 3">
    <name type="scientific">Acidovorax lacteus</name>
    <dbReference type="NCBI Taxonomy" id="1924988"/>
    <lineage>
        <taxon>Bacteria</taxon>
        <taxon>Pseudomonadati</taxon>
        <taxon>Pseudomonadota</taxon>
        <taxon>Betaproteobacteria</taxon>
        <taxon>Burkholderiales</taxon>
        <taxon>Comamonadaceae</taxon>
        <taxon>Acidovorax</taxon>
    </lineage>
</organism>
<dbReference type="Pfam" id="PF09905">
    <property type="entry name" value="VF530"/>
    <property type="match status" value="1"/>
</dbReference>
<name>A0ABP8KWZ5_9BURK</name>
<accession>A0ABP8KWZ5</accession>
<comment type="caution">
    <text evidence="2">The sequence shown here is derived from an EMBL/GenBank/DDBJ whole genome shotgun (WGS) entry which is preliminary data.</text>
</comment>
<dbReference type="InterPro" id="IPR036361">
    <property type="entry name" value="SAP_dom_sf"/>
</dbReference>
<keyword evidence="3" id="KW-1185">Reference proteome</keyword>
<evidence type="ECO:0000313" key="2">
    <source>
        <dbReference type="EMBL" id="GAA4417341.1"/>
    </source>
</evidence>
<gene>
    <name evidence="2" type="ORF">GCM10023090_00750</name>
</gene>
<protein>
    <submittedName>
        <fullName evidence="2">VF530 family protein</fullName>
    </submittedName>
</protein>
<dbReference type="InterPro" id="IPR018668">
    <property type="entry name" value="DNA-binding_VF530-like"/>
</dbReference>